<evidence type="ECO:0000259" key="2">
    <source>
        <dbReference type="SMART" id="SM00822"/>
    </source>
</evidence>
<dbReference type="InterPro" id="IPR002347">
    <property type="entry name" value="SDR_fam"/>
</dbReference>
<reference evidence="3 4" key="1">
    <citation type="submission" date="2019-06" db="EMBL/GenBank/DDBJ databases">
        <title>New taxonomy in bacterial strain CC-CFT640, isolated from vineyard.</title>
        <authorList>
            <person name="Lin S.-Y."/>
            <person name="Tsai C.-F."/>
            <person name="Young C.-C."/>
        </authorList>
    </citation>
    <scope>NUCLEOTIDE SEQUENCE [LARGE SCALE GENOMIC DNA]</scope>
    <source>
        <strain evidence="3 4">CC-CFT640</strain>
    </source>
</reference>
<name>A0A5C8PAX3_9HYPH</name>
<dbReference type="InterPro" id="IPR020904">
    <property type="entry name" value="Sc_DH/Rdtase_CS"/>
</dbReference>
<comment type="caution">
    <text evidence="3">The sequence shown here is derived from an EMBL/GenBank/DDBJ whole genome shotgun (WGS) entry which is preliminary data.</text>
</comment>
<dbReference type="InterPro" id="IPR057326">
    <property type="entry name" value="KR_dom"/>
</dbReference>
<sequence length="257" mass="27240">MSILNSFRLDGRVALITGAARGLGWEMAQALAEAGAHVLLNGRTPERVQPRVEQLCASGLSAAMAPFDMADRAAMQQAVQDALAAGRIDVLINNVGERDRRSLDALTPADFERLIDVDLNAAFALAKMVLPDMLARRSGRIIMVTSIAADLAAPRSASYVAAKGGLAALVRAIAAETGARGVTCNAIAPGFFMTETNERMFNSPAGERWRERVPMRRFAEPREIAGAALFLASDAASYVNGHTLVVDGGVSATFITL</sequence>
<protein>
    <submittedName>
        <fullName evidence="3">SDR family oxidoreductase</fullName>
    </submittedName>
</protein>
<gene>
    <name evidence="3" type="ORF">FHP25_34170</name>
</gene>
<dbReference type="FunFam" id="3.40.50.720:FF:000084">
    <property type="entry name" value="Short-chain dehydrogenase reductase"/>
    <property type="match status" value="1"/>
</dbReference>
<dbReference type="PANTHER" id="PTHR42879">
    <property type="entry name" value="3-OXOACYL-(ACYL-CARRIER-PROTEIN) REDUCTASE"/>
    <property type="match status" value="1"/>
</dbReference>
<evidence type="ECO:0000313" key="3">
    <source>
        <dbReference type="EMBL" id="TXL70520.1"/>
    </source>
</evidence>
<proteinExistence type="inferred from homology"/>
<dbReference type="PANTHER" id="PTHR42879:SF2">
    <property type="entry name" value="3-OXOACYL-[ACYL-CARRIER-PROTEIN] REDUCTASE FABG"/>
    <property type="match status" value="1"/>
</dbReference>
<feature type="domain" description="Ketoreductase" evidence="2">
    <location>
        <begin position="12"/>
        <end position="212"/>
    </location>
</feature>
<dbReference type="InterPro" id="IPR036291">
    <property type="entry name" value="NAD(P)-bd_dom_sf"/>
</dbReference>
<dbReference type="PROSITE" id="PS00061">
    <property type="entry name" value="ADH_SHORT"/>
    <property type="match status" value="1"/>
</dbReference>
<evidence type="ECO:0000313" key="4">
    <source>
        <dbReference type="Proteomes" id="UP000321638"/>
    </source>
</evidence>
<dbReference type="SUPFAM" id="SSF51735">
    <property type="entry name" value="NAD(P)-binding Rossmann-fold domains"/>
    <property type="match status" value="1"/>
</dbReference>
<dbReference type="GO" id="GO:0032787">
    <property type="term" value="P:monocarboxylic acid metabolic process"/>
    <property type="evidence" value="ECO:0007669"/>
    <property type="project" value="UniProtKB-ARBA"/>
</dbReference>
<dbReference type="SMART" id="SM00822">
    <property type="entry name" value="PKS_KR"/>
    <property type="match status" value="1"/>
</dbReference>
<dbReference type="Pfam" id="PF13561">
    <property type="entry name" value="adh_short_C2"/>
    <property type="match status" value="1"/>
</dbReference>
<accession>A0A5C8PAX3</accession>
<dbReference type="Proteomes" id="UP000321638">
    <property type="component" value="Unassembled WGS sequence"/>
</dbReference>
<dbReference type="InterPro" id="IPR050259">
    <property type="entry name" value="SDR"/>
</dbReference>
<dbReference type="EMBL" id="VDUZ01000058">
    <property type="protein sequence ID" value="TXL70520.1"/>
    <property type="molecule type" value="Genomic_DNA"/>
</dbReference>
<organism evidence="3 4">
    <name type="scientific">Vineibacter terrae</name>
    <dbReference type="NCBI Taxonomy" id="2586908"/>
    <lineage>
        <taxon>Bacteria</taxon>
        <taxon>Pseudomonadati</taxon>
        <taxon>Pseudomonadota</taxon>
        <taxon>Alphaproteobacteria</taxon>
        <taxon>Hyphomicrobiales</taxon>
        <taxon>Vineibacter</taxon>
    </lineage>
</organism>
<evidence type="ECO:0000256" key="1">
    <source>
        <dbReference type="ARBA" id="ARBA00006484"/>
    </source>
</evidence>
<dbReference type="AlphaFoldDB" id="A0A5C8PAX3"/>
<keyword evidence="4" id="KW-1185">Reference proteome</keyword>
<dbReference type="PRINTS" id="PR00081">
    <property type="entry name" value="GDHRDH"/>
</dbReference>
<dbReference type="RefSeq" id="WP_147851496.1">
    <property type="nucleotide sequence ID" value="NZ_VDUZ01000058.1"/>
</dbReference>
<dbReference type="Gene3D" id="3.40.50.720">
    <property type="entry name" value="NAD(P)-binding Rossmann-like Domain"/>
    <property type="match status" value="1"/>
</dbReference>
<dbReference type="NCBIfam" id="NF004778">
    <property type="entry name" value="PRK06124.1"/>
    <property type="match status" value="1"/>
</dbReference>
<dbReference type="PRINTS" id="PR00080">
    <property type="entry name" value="SDRFAMILY"/>
</dbReference>
<comment type="similarity">
    <text evidence="1">Belongs to the short-chain dehydrogenases/reductases (SDR) family.</text>
</comment>
<dbReference type="OrthoDB" id="286404at2"/>